<keyword evidence="1" id="KW-0808">Transferase</keyword>
<dbReference type="CDD" id="cd02440">
    <property type="entry name" value="AdoMet_MTases"/>
    <property type="match status" value="1"/>
</dbReference>
<dbReference type="InterPro" id="IPR029063">
    <property type="entry name" value="SAM-dependent_MTases_sf"/>
</dbReference>
<keyword evidence="2" id="KW-1185">Reference proteome</keyword>
<dbReference type="EMBL" id="FOWW01000001">
    <property type="protein sequence ID" value="SFO94702.1"/>
    <property type="molecule type" value="Genomic_DNA"/>
</dbReference>
<gene>
    <name evidence="1" type="ORF">SAMN05421810_101486</name>
</gene>
<name>A0A1I5LBZ4_9PSEU</name>
<dbReference type="Gene3D" id="3.40.50.150">
    <property type="entry name" value="Vaccinia Virus protein VP39"/>
    <property type="match status" value="1"/>
</dbReference>
<organism evidence="1 2">
    <name type="scientific">Amycolatopsis arida</name>
    <dbReference type="NCBI Taxonomy" id="587909"/>
    <lineage>
        <taxon>Bacteria</taxon>
        <taxon>Bacillati</taxon>
        <taxon>Actinomycetota</taxon>
        <taxon>Actinomycetes</taxon>
        <taxon>Pseudonocardiales</taxon>
        <taxon>Pseudonocardiaceae</taxon>
        <taxon>Amycolatopsis</taxon>
    </lineage>
</organism>
<dbReference type="AlphaFoldDB" id="A0A1I5LBZ4"/>
<evidence type="ECO:0000313" key="2">
    <source>
        <dbReference type="Proteomes" id="UP000198727"/>
    </source>
</evidence>
<dbReference type="STRING" id="587909.SAMN05421810_101486"/>
<dbReference type="SUPFAM" id="SSF53335">
    <property type="entry name" value="S-adenosyl-L-methionine-dependent methyltransferases"/>
    <property type="match status" value="1"/>
</dbReference>
<sequence length="273" mass="30945">MNDPDPTTMVLDTSKPTIARVYDASLGGKDNYEVDRKVWAEIQKAAPHQGAVSRMNRRWLIRVVRYLADEVGIDQFLDLGSGLPTAENTHQVAQYHDPEVRVVYVDIDPVCNVHGRALLAENEHTHFVQGDFTKPAEVLAHPEITGALDFDRPIVLMQCGTLHHVPDEQDPVGVMRRYIDALAPGSHVMISHFWDPGDENPELHRLAREVEEGMRNLGSGWWRSREDIQAMFDDLEMLPPGLVELEDWWPLGPRVREMYPEQHLILGGVGRKA</sequence>
<dbReference type="PIRSF" id="PIRSF017393">
    <property type="entry name" value="MTase_SAV2177"/>
    <property type="match status" value="1"/>
</dbReference>
<reference evidence="2" key="1">
    <citation type="submission" date="2016-10" db="EMBL/GenBank/DDBJ databases">
        <authorList>
            <person name="Varghese N."/>
            <person name="Submissions S."/>
        </authorList>
    </citation>
    <scope>NUCLEOTIDE SEQUENCE [LARGE SCALE GENOMIC DNA]</scope>
    <source>
        <strain evidence="2">CGMCC 4.5579</strain>
    </source>
</reference>
<dbReference type="Pfam" id="PF04672">
    <property type="entry name" value="Methyltransf_19"/>
    <property type="match status" value="1"/>
</dbReference>
<keyword evidence="1" id="KW-0489">Methyltransferase</keyword>
<evidence type="ECO:0000313" key="1">
    <source>
        <dbReference type="EMBL" id="SFO94702.1"/>
    </source>
</evidence>
<dbReference type="OrthoDB" id="5175904at2"/>
<dbReference type="GO" id="GO:0032259">
    <property type="term" value="P:methylation"/>
    <property type="evidence" value="ECO:0007669"/>
    <property type="project" value="UniProtKB-KW"/>
</dbReference>
<dbReference type="Proteomes" id="UP000198727">
    <property type="component" value="Unassembled WGS sequence"/>
</dbReference>
<proteinExistence type="predicted"/>
<dbReference type="InterPro" id="IPR006764">
    <property type="entry name" value="SAM_dep_MeTrfase_SAV2177_type"/>
</dbReference>
<protein>
    <submittedName>
        <fullName evidence="1">S-adenosyl methyltransferase</fullName>
    </submittedName>
</protein>
<dbReference type="RefSeq" id="WP_092527197.1">
    <property type="nucleotide sequence ID" value="NZ_FOWW01000001.1"/>
</dbReference>
<accession>A0A1I5LBZ4</accession>
<dbReference type="GO" id="GO:0008168">
    <property type="term" value="F:methyltransferase activity"/>
    <property type="evidence" value="ECO:0007669"/>
    <property type="project" value="UniProtKB-KW"/>
</dbReference>